<name>A0A5J6LCK0_9GAMM</name>
<evidence type="ECO:0000256" key="3">
    <source>
        <dbReference type="ARBA" id="ARBA00022741"/>
    </source>
</evidence>
<dbReference type="PROSITE" id="PS50893">
    <property type="entry name" value="ABC_TRANSPORTER_2"/>
    <property type="match status" value="1"/>
</dbReference>
<reference evidence="10 11" key="1">
    <citation type="submission" date="2019-09" db="EMBL/GenBank/DDBJ databases">
        <title>Nitrincola iocasae sp. nov., a bacterium isolated from the sediment collected at a cold seep field in South China Sea.</title>
        <authorList>
            <person name="Zhang H."/>
            <person name="Wang H."/>
            <person name="Li C."/>
        </authorList>
    </citation>
    <scope>NUCLEOTIDE SEQUENCE [LARGE SCALE GENOMIC DNA]</scope>
    <source>
        <strain evidence="10 11">KXZD1103</strain>
    </source>
</reference>
<dbReference type="FunFam" id="3.40.50.300:FF:001492">
    <property type="entry name" value="ABC transporter ATP-binding protein/permease"/>
    <property type="match status" value="1"/>
</dbReference>
<feature type="transmembrane region" description="Helical" evidence="7">
    <location>
        <begin position="324"/>
        <end position="345"/>
    </location>
</feature>
<dbReference type="InterPro" id="IPR039421">
    <property type="entry name" value="Type_1_exporter"/>
</dbReference>
<dbReference type="PROSITE" id="PS00211">
    <property type="entry name" value="ABC_TRANSPORTER_1"/>
    <property type="match status" value="1"/>
</dbReference>
<comment type="subcellular location">
    <subcellularLocation>
        <location evidence="1">Cell membrane</location>
        <topology evidence="1">Multi-pass membrane protein</topology>
    </subcellularLocation>
</comment>
<accession>A0A5J6LCK0</accession>
<evidence type="ECO:0000256" key="5">
    <source>
        <dbReference type="ARBA" id="ARBA00022989"/>
    </source>
</evidence>
<feature type="transmembrane region" description="Helical" evidence="7">
    <location>
        <begin position="290"/>
        <end position="312"/>
    </location>
</feature>
<keyword evidence="3" id="KW-0547">Nucleotide-binding</keyword>
<dbReference type="EMBL" id="CP044222">
    <property type="protein sequence ID" value="QEW06028.1"/>
    <property type="molecule type" value="Genomic_DNA"/>
</dbReference>
<dbReference type="GO" id="GO:0005524">
    <property type="term" value="F:ATP binding"/>
    <property type="evidence" value="ECO:0007669"/>
    <property type="project" value="UniProtKB-KW"/>
</dbReference>
<dbReference type="KEGG" id="nik:F5I99_05705"/>
<evidence type="ECO:0000256" key="2">
    <source>
        <dbReference type="ARBA" id="ARBA00022692"/>
    </source>
</evidence>
<dbReference type="AlphaFoldDB" id="A0A5J6LCK0"/>
<dbReference type="SUPFAM" id="SSF52540">
    <property type="entry name" value="P-loop containing nucleoside triphosphate hydrolases"/>
    <property type="match status" value="1"/>
</dbReference>
<evidence type="ECO:0000256" key="7">
    <source>
        <dbReference type="SAM" id="Phobius"/>
    </source>
</evidence>
<gene>
    <name evidence="10" type="ORF">F5I99_05705</name>
</gene>
<dbReference type="GO" id="GO:0016887">
    <property type="term" value="F:ATP hydrolysis activity"/>
    <property type="evidence" value="ECO:0007669"/>
    <property type="project" value="InterPro"/>
</dbReference>
<keyword evidence="11" id="KW-1185">Reference proteome</keyword>
<dbReference type="Gene3D" id="3.40.50.300">
    <property type="entry name" value="P-loop containing nucleotide triphosphate hydrolases"/>
    <property type="match status" value="1"/>
</dbReference>
<evidence type="ECO:0000259" key="8">
    <source>
        <dbReference type="PROSITE" id="PS50893"/>
    </source>
</evidence>
<dbReference type="GO" id="GO:0140359">
    <property type="term" value="F:ABC-type transporter activity"/>
    <property type="evidence" value="ECO:0007669"/>
    <property type="project" value="InterPro"/>
</dbReference>
<dbReference type="GO" id="GO:0034040">
    <property type="term" value="F:ATPase-coupled lipid transmembrane transporter activity"/>
    <property type="evidence" value="ECO:0007669"/>
    <property type="project" value="TreeGrafter"/>
</dbReference>
<dbReference type="Gene3D" id="1.20.1560.10">
    <property type="entry name" value="ABC transporter type 1, transmembrane domain"/>
    <property type="match status" value="1"/>
</dbReference>
<feature type="transmembrane region" description="Helical" evidence="7">
    <location>
        <begin position="97"/>
        <end position="120"/>
    </location>
</feature>
<keyword evidence="2 7" id="KW-0812">Transmembrane</keyword>
<keyword evidence="5 7" id="KW-1133">Transmembrane helix</keyword>
<dbReference type="InterPro" id="IPR027417">
    <property type="entry name" value="P-loop_NTPase"/>
</dbReference>
<evidence type="ECO:0000313" key="11">
    <source>
        <dbReference type="Proteomes" id="UP000325606"/>
    </source>
</evidence>
<keyword evidence="4 10" id="KW-0067">ATP-binding</keyword>
<dbReference type="Pfam" id="PF00664">
    <property type="entry name" value="ABC_membrane"/>
    <property type="match status" value="1"/>
</dbReference>
<sequence length="619" mass="69331">MGRDLNSLILFPGLLPKEQRVSEGSSSLYTWQSIWRVALSHRRELIMANVIAVLAAVAAVPVPLLMPLLVDEVLLDQPASIVAGVNQVFPVEWQGPALYIFSVFAFTVLLRISAILLNVWQARQFTIISKDLIFQIRASLLGHLQRISMAEYETLGSGRVASHFVTDLDTVDRFVGSSISRLLVAFLSILGTAIILLWMHWQLALFILFLNPFVIWLTMLIGKRVKDLKKQENLSYEVFQGALTETLDAIQQIRASNREQHYLSRLVNTARDVRDHSSRFEWQSDAASRFSFLVFLIGFDLFRSVAMLMVLFSDLSVGQMMAVFGYLWFMMGPVQEILGIQYAWFGAKAALARVNRLMELKEEPRYPALTDPFKTKTSVSIDLEDIHFSYSPGQEVLRGISLHIPAGKKVALVGASGGGKSTLVQVLLGLYPATRGDVRFNGVSVREIGYSRVREKVATVLQQPALFNGTVRDNLMMGHELTDEQCWQALKVAQLDHFVEQELPDQLDTLVGRQGVRLSGGQRQRLAIARMVLSDPAVVILDEATSALDTGTEARLHEAMKRFLQNRTTIIVAHRLSAVKQADEVYVFEDGQIAEQGSHDELLQQQGLYKKLYGSNQLA</sequence>
<dbReference type="InterPro" id="IPR017871">
    <property type="entry name" value="ABC_transporter-like_CS"/>
</dbReference>
<evidence type="ECO:0000259" key="9">
    <source>
        <dbReference type="PROSITE" id="PS50929"/>
    </source>
</evidence>
<dbReference type="CDD" id="cd07346">
    <property type="entry name" value="ABC_6TM_exporters"/>
    <property type="match status" value="1"/>
</dbReference>
<proteinExistence type="predicted"/>
<dbReference type="InterPro" id="IPR003593">
    <property type="entry name" value="AAA+_ATPase"/>
</dbReference>
<dbReference type="InterPro" id="IPR036640">
    <property type="entry name" value="ABC1_TM_sf"/>
</dbReference>
<dbReference type="InterPro" id="IPR011527">
    <property type="entry name" value="ABC1_TM_dom"/>
</dbReference>
<dbReference type="PANTHER" id="PTHR24221:SF233">
    <property type="entry name" value="ATP-BINDING_PERMEASE FUSION ABC TRANSPORTER-RELATED"/>
    <property type="match status" value="1"/>
</dbReference>
<feature type="domain" description="ABC transporter" evidence="8">
    <location>
        <begin position="381"/>
        <end position="615"/>
    </location>
</feature>
<feature type="transmembrane region" description="Helical" evidence="7">
    <location>
        <begin position="205"/>
        <end position="222"/>
    </location>
</feature>
<protein>
    <submittedName>
        <fullName evidence="10">ABC transporter ATP-binding protein</fullName>
    </submittedName>
</protein>
<dbReference type="GO" id="GO:0005886">
    <property type="term" value="C:plasma membrane"/>
    <property type="evidence" value="ECO:0007669"/>
    <property type="project" value="UniProtKB-SubCell"/>
</dbReference>
<keyword evidence="6 7" id="KW-0472">Membrane</keyword>
<evidence type="ECO:0000256" key="6">
    <source>
        <dbReference type="ARBA" id="ARBA00023136"/>
    </source>
</evidence>
<dbReference type="SMART" id="SM00382">
    <property type="entry name" value="AAA"/>
    <property type="match status" value="1"/>
</dbReference>
<dbReference type="Pfam" id="PF00005">
    <property type="entry name" value="ABC_tran"/>
    <property type="match status" value="1"/>
</dbReference>
<dbReference type="PANTHER" id="PTHR24221">
    <property type="entry name" value="ATP-BINDING CASSETTE SUB-FAMILY B"/>
    <property type="match status" value="1"/>
</dbReference>
<feature type="domain" description="ABC transmembrane type-1" evidence="9">
    <location>
        <begin position="50"/>
        <end position="337"/>
    </location>
</feature>
<evidence type="ECO:0000313" key="10">
    <source>
        <dbReference type="EMBL" id="QEW06028.1"/>
    </source>
</evidence>
<dbReference type="Proteomes" id="UP000325606">
    <property type="component" value="Chromosome"/>
</dbReference>
<evidence type="ECO:0000256" key="1">
    <source>
        <dbReference type="ARBA" id="ARBA00004651"/>
    </source>
</evidence>
<dbReference type="SUPFAM" id="SSF90123">
    <property type="entry name" value="ABC transporter transmembrane region"/>
    <property type="match status" value="1"/>
</dbReference>
<feature type="transmembrane region" description="Helical" evidence="7">
    <location>
        <begin position="182"/>
        <end position="199"/>
    </location>
</feature>
<feature type="transmembrane region" description="Helical" evidence="7">
    <location>
        <begin position="45"/>
        <end position="66"/>
    </location>
</feature>
<organism evidence="10 11">
    <name type="scientific">Nitrincola iocasae</name>
    <dbReference type="NCBI Taxonomy" id="2614693"/>
    <lineage>
        <taxon>Bacteria</taxon>
        <taxon>Pseudomonadati</taxon>
        <taxon>Pseudomonadota</taxon>
        <taxon>Gammaproteobacteria</taxon>
        <taxon>Oceanospirillales</taxon>
        <taxon>Oceanospirillaceae</taxon>
        <taxon>Nitrincola</taxon>
    </lineage>
</organism>
<dbReference type="InterPro" id="IPR003439">
    <property type="entry name" value="ABC_transporter-like_ATP-bd"/>
</dbReference>
<evidence type="ECO:0000256" key="4">
    <source>
        <dbReference type="ARBA" id="ARBA00022840"/>
    </source>
</evidence>
<dbReference type="PROSITE" id="PS50929">
    <property type="entry name" value="ABC_TM1F"/>
    <property type="match status" value="1"/>
</dbReference>